<evidence type="ECO:0000256" key="3">
    <source>
        <dbReference type="ARBA" id="ARBA00022989"/>
    </source>
</evidence>
<evidence type="ECO:0000256" key="2">
    <source>
        <dbReference type="ARBA" id="ARBA00022692"/>
    </source>
</evidence>
<feature type="domain" description="O-antigen ligase-related" evidence="6">
    <location>
        <begin position="195"/>
        <end position="337"/>
    </location>
</feature>
<protein>
    <submittedName>
        <fullName evidence="7">O-antigen ligase</fullName>
    </submittedName>
</protein>
<dbReference type="GO" id="GO:0016874">
    <property type="term" value="F:ligase activity"/>
    <property type="evidence" value="ECO:0007669"/>
    <property type="project" value="UniProtKB-KW"/>
</dbReference>
<feature type="transmembrane region" description="Helical" evidence="5">
    <location>
        <begin position="88"/>
        <end position="109"/>
    </location>
</feature>
<organism evidence="7 8">
    <name type="scientific">Rhizobium soli</name>
    <dbReference type="NCBI Taxonomy" id="424798"/>
    <lineage>
        <taxon>Bacteria</taxon>
        <taxon>Pseudomonadati</taxon>
        <taxon>Pseudomonadota</taxon>
        <taxon>Alphaproteobacteria</taxon>
        <taxon>Hyphomicrobiales</taxon>
        <taxon>Rhizobiaceae</taxon>
        <taxon>Rhizobium/Agrobacterium group</taxon>
        <taxon>Rhizobium</taxon>
    </lineage>
</organism>
<proteinExistence type="predicted"/>
<dbReference type="RefSeq" id="WP_184655222.1">
    <property type="nucleotide sequence ID" value="NZ_JACHBU010000006.1"/>
</dbReference>
<evidence type="ECO:0000256" key="5">
    <source>
        <dbReference type="SAM" id="Phobius"/>
    </source>
</evidence>
<dbReference type="Proteomes" id="UP000585437">
    <property type="component" value="Unassembled WGS sequence"/>
</dbReference>
<gene>
    <name evidence="7" type="ORF">F4695_003178</name>
</gene>
<keyword evidence="7" id="KW-0436">Ligase</keyword>
<accession>A0A7X0MSK3</accession>
<dbReference type="PANTHER" id="PTHR37422:SF13">
    <property type="entry name" value="LIPOPOLYSACCHARIDE BIOSYNTHESIS PROTEIN PA4999-RELATED"/>
    <property type="match status" value="1"/>
</dbReference>
<keyword evidence="2 5" id="KW-0812">Transmembrane</keyword>
<feature type="transmembrane region" description="Helical" evidence="5">
    <location>
        <begin position="210"/>
        <end position="227"/>
    </location>
</feature>
<evidence type="ECO:0000256" key="4">
    <source>
        <dbReference type="ARBA" id="ARBA00023136"/>
    </source>
</evidence>
<evidence type="ECO:0000313" key="7">
    <source>
        <dbReference type="EMBL" id="MBB6509794.1"/>
    </source>
</evidence>
<dbReference type="GO" id="GO:0016020">
    <property type="term" value="C:membrane"/>
    <property type="evidence" value="ECO:0007669"/>
    <property type="project" value="UniProtKB-SubCell"/>
</dbReference>
<feature type="transmembrane region" description="Helical" evidence="5">
    <location>
        <begin position="64"/>
        <end position="82"/>
    </location>
</feature>
<feature type="transmembrane region" description="Helical" evidence="5">
    <location>
        <begin position="183"/>
        <end position="204"/>
    </location>
</feature>
<dbReference type="InterPro" id="IPR051533">
    <property type="entry name" value="WaaL-like"/>
</dbReference>
<dbReference type="EMBL" id="JACHBU010000006">
    <property type="protein sequence ID" value="MBB6509794.1"/>
    <property type="molecule type" value="Genomic_DNA"/>
</dbReference>
<feature type="transmembrane region" description="Helical" evidence="5">
    <location>
        <begin position="381"/>
        <end position="397"/>
    </location>
</feature>
<dbReference type="Pfam" id="PF04932">
    <property type="entry name" value="Wzy_C"/>
    <property type="match status" value="1"/>
</dbReference>
<name>A0A7X0MSK3_9HYPH</name>
<keyword evidence="3 5" id="KW-1133">Transmembrane helix</keyword>
<comment type="subcellular location">
    <subcellularLocation>
        <location evidence="1">Membrane</location>
        <topology evidence="1">Multi-pass membrane protein</topology>
    </subcellularLocation>
</comment>
<feature type="transmembrane region" description="Helical" evidence="5">
    <location>
        <begin position="234"/>
        <end position="256"/>
    </location>
</feature>
<comment type="caution">
    <text evidence="7">The sequence shown here is derived from an EMBL/GenBank/DDBJ whole genome shotgun (WGS) entry which is preliminary data.</text>
</comment>
<feature type="transmembrane region" description="Helical" evidence="5">
    <location>
        <begin position="160"/>
        <end position="176"/>
    </location>
</feature>
<keyword evidence="4 5" id="KW-0472">Membrane</keyword>
<keyword evidence="8" id="KW-1185">Reference proteome</keyword>
<dbReference type="PANTHER" id="PTHR37422">
    <property type="entry name" value="TEICHURONIC ACID BIOSYNTHESIS PROTEIN TUAE"/>
    <property type="match status" value="1"/>
</dbReference>
<feature type="transmembrane region" description="Helical" evidence="5">
    <location>
        <begin position="321"/>
        <end position="346"/>
    </location>
</feature>
<evidence type="ECO:0000259" key="6">
    <source>
        <dbReference type="Pfam" id="PF04932"/>
    </source>
</evidence>
<sequence length="431" mass="47128">MAHRYIAPAMFLLLLLSMWVPAEELKLPSWTEQARYLVFLMLSGWIVVVAFIKVGLRIPSGIECTLLAAFLLYVSFSAVWGVQSADSYIKAILIFNALVTSLAIANTLTLEQSLRVMFAALSTFVVVCVLVALLVPSIGVDSSWEHAGKWRGIAGQKNGLAAYAAYALIAGVGLPLRQRVTPLAQWGALVGRIAMVGIALLAVYMAGSRGGQLISVLGVASIVISRLPKLLQRLALLTGLLFAIPIINLVSTTFVVDADKIGVAGITVDTNSRMKIWSYGFRELQGREIFGFGLDSFWTPERLTSFKSVYGWVLDNFHNGYITLIIEGGIAGFLLFLAALTATYLLLVVSVGNVRDKFISLSFAYVNMYTVNNLVENEIGRSTSLLIFIFLILVFSIRRQVYQHYPGLQKADAAYLHGGVRVHRGRLPAST</sequence>
<feature type="transmembrane region" description="Helical" evidence="5">
    <location>
        <begin position="358"/>
        <end position="375"/>
    </location>
</feature>
<feature type="transmembrane region" description="Helical" evidence="5">
    <location>
        <begin position="116"/>
        <end position="140"/>
    </location>
</feature>
<evidence type="ECO:0000313" key="8">
    <source>
        <dbReference type="Proteomes" id="UP000585437"/>
    </source>
</evidence>
<dbReference type="InterPro" id="IPR007016">
    <property type="entry name" value="O-antigen_ligase-rel_domated"/>
</dbReference>
<evidence type="ECO:0000256" key="1">
    <source>
        <dbReference type="ARBA" id="ARBA00004141"/>
    </source>
</evidence>
<reference evidence="7 8" key="1">
    <citation type="submission" date="2020-08" db="EMBL/GenBank/DDBJ databases">
        <title>The Agave Microbiome: Exploring the role of microbial communities in plant adaptations to desert environments.</title>
        <authorList>
            <person name="Partida-Martinez L.P."/>
        </authorList>
    </citation>
    <scope>NUCLEOTIDE SEQUENCE [LARGE SCALE GENOMIC DNA]</scope>
    <source>
        <strain evidence="7 8">AS3.12</strain>
    </source>
</reference>
<feature type="transmembrane region" description="Helical" evidence="5">
    <location>
        <begin position="34"/>
        <end position="52"/>
    </location>
</feature>
<dbReference type="AlphaFoldDB" id="A0A7X0MSK3"/>